<dbReference type="GO" id="GO:0000166">
    <property type="term" value="F:nucleotide binding"/>
    <property type="evidence" value="ECO:0007669"/>
    <property type="project" value="UniProtKB-KW"/>
</dbReference>
<dbReference type="EC" id="4.2.3.4" evidence="8 19"/>
<keyword evidence="10" id="KW-0963">Cytoplasm</keyword>
<comment type="catalytic activity">
    <reaction evidence="1">
        <text>7-phospho-2-dehydro-3-deoxy-D-arabino-heptonate = 3-dehydroquinate + phosphate</text>
        <dbReference type="Rhea" id="RHEA:21968"/>
        <dbReference type="ChEBI" id="CHEBI:32364"/>
        <dbReference type="ChEBI" id="CHEBI:43474"/>
        <dbReference type="ChEBI" id="CHEBI:58394"/>
        <dbReference type="EC" id="4.2.3.4"/>
    </reaction>
</comment>
<dbReference type="GO" id="GO:0005737">
    <property type="term" value="C:cytoplasm"/>
    <property type="evidence" value="ECO:0007669"/>
    <property type="project" value="UniProtKB-SubCell"/>
</dbReference>
<name>A0A9D1SUM2_9FIRM</name>
<evidence type="ECO:0000256" key="6">
    <source>
        <dbReference type="ARBA" id="ARBA00004661"/>
    </source>
</evidence>
<keyword evidence="13" id="KW-0547">Nucleotide-binding</keyword>
<dbReference type="AlphaFoldDB" id="A0A9D1SUM2"/>
<dbReference type="InterPro" id="IPR030963">
    <property type="entry name" value="DHQ_synth_fam"/>
</dbReference>
<comment type="cofactor">
    <cofactor evidence="4">
        <name>Zn(2+)</name>
        <dbReference type="ChEBI" id="CHEBI:29105"/>
    </cofactor>
</comment>
<feature type="domain" description="3-dehydroquinate synthase C-terminal" evidence="21">
    <location>
        <begin position="186"/>
        <end position="323"/>
    </location>
</feature>
<dbReference type="InterPro" id="IPR030960">
    <property type="entry name" value="DHQS/DOIS_N"/>
</dbReference>
<protein>
    <recommendedName>
        <fullName evidence="9 19">3-dehydroquinate synthase</fullName>
        <ecNumber evidence="8 19">4.2.3.4</ecNumber>
    </recommendedName>
</protein>
<evidence type="ECO:0000256" key="11">
    <source>
        <dbReference type="ARBA" id="ARBA00022605"/>
    </source>
</evidence>
<dbReference type="GO" id="GO:0046872">
    <property type="term" value="F:metal ion binding"/>
    <property type="evidence" value="ECO:0007669"/>
    <property type="project" value="UniProtKB-KW"/>
</dbReference>
<comment type="cofactor">
    <cofactor evidence="2">
        <name>NAD(+)</name>
        <dbReference type="ChEBI" id="CHEBI:57540"/>
    </cofactor>
</comment>
<dbReference type="InterPro" id="IPR016037">
    <property type="entry name" value="DHQ_synth_AroB"/>
</dbReference>
<evidence type="ECO:0000256" key="17">
    <source>
        <dbReference type="ARBA" id="ARBA00023239"/>
    </source>
</evidence>
<dbReference type="CDD" id="cd08195">
    <property type="entry name" value="DHQS"/>
    <property type="match status" value="1"/>
</dbReference>
<evidence type="ECO:0000256" key="2">
    <source>
        <dbReference type="ARBA" id="ARBA00001911"/>
    </source>
</evidence>
<evidence type="ECO:0000256" key="4">
    <source>
        <dbReference type="ARBA" id="ARBA00001947"/>
    </source>
</evidence>
<dbReference type="InterPro" id="IPR056179">
    <property type="entry name" value="DHQS_C"/>
</dbReference>
<evidence type="ECO:0000256" key="8">
    <source>
        <dbReference type="ARBA" id="ARBA00013031"/>
    </source>
</evidence>
<dbReference type="Gene3D" id="1.20.1090.10">
    <property type="entry name" value="Dehydroquinate synthase-like - alpha domain"/>
    <property type="match status" value="1"/>
</dbReference>
<dbReference type="Proteomes" id="UP000824130">
    <property type="component" value="Unassembled WGS sequence"/>
</dbReference>
<comment type="pathway">
    <text evidence="6">Metabolic intermediate biosynthesis; chorismate biosynthesis; chorismate from D-erythrose 4-phosphate and phosphoenolpyruvate: step 2/7.</text>
</comment>
<reference evidence="22" key="1">
    <citation type="submission" date="2020-10" db="EMBL/GenBank/DDBJ databases">
        <authorList>
            <person name="Gilroy R."/>
        </authorList>
    </citation>
    <scope>NUCLEOTIDE SEQUENCE</scope>
    <source>
        <strain evidence="22">ChiSjej4B22-8349</strain>
    </source>
</reference>
<comment type="similarity">
    <text evidence="7">Belongs to the sugar phosphate cyclases superfamily. Dehydroquinate synthase family.</text>
</comment>
<keyword evidence="12" id="KW-0479">Metal-binding</keyword>
<evidence type="ECO:0000256" key="12">
    <source>
        <dbReference type="ARBA" id="ARBA00022723"/>
    </source>
</evidence>
<evidence type="ECO:0000256" key="16">
    <source>
        <dbReference type="ARBA" id="ARBA00023141"/>
    </source>
</evidence>
<dbReference type="EMBL" id="DVOB01000081">
    <property type="protein sequence ID" value="HIU95799.1"/>
    <property type="molecule type" value="Genomic_DNA"/>
</dbReference>
<proteinExistence type="inferred from homology"/>
<gene>
    <name evidence="22" type="primary">aroB</name>
    <name evidence="22" type="ORF">IAD25_03705</name>
</gene>
<dbReference type="PANTHER" id="PTHR43622:SF7">
    <property type="entry name" value="3-DEHYDROQUINATE SYNTHASE, CHLOROPLASTIC"/>
    <property type="match status" value="1"/>
</dbReference>
<dbReference type="PANTHER" id="PTHR43622">
    <property type="entry name" value="3-DEHYDROQUINATE SYNTHASE"/>
    <property type="match status" value="1"/>
</dbReference>
<evidence type="ECO:0000256" key="7">
    <source>
        <dbReference type="ARBA" id="ARBA00005412"/>
    </source>
</evidence>
<evidence type="ECO:0000313" key="22">
    <source>
        <dbReference type="EMBL" id="HIU95799.1"/>
    </source>
</evidence>
<evidence type="ECO:0000256" key="10">
    <source>
        <dbReference type="ARBA" id="ARBA00022490"/>
    </source>
</evidence>
<keyword evidence="15" id="KW-0520">NAD</keyword>
<sequence>MIKITVSASKEYDVVMERGALSGIPTLMEEAGIIPGKKLCIVADETTNRLFGGESCDLWQALAGAGFDMYRYVFEGGEKSKTMNTITGLLNYLADNRFSRSDMLIALGGGIVGDVTGFAAASFLRGVDYIQIPTTLLAIVDSSVGGKTGVNLNAGKNLAGAFWQPSLVVFDPYVLDTLSYDAMLDGIAEAVKAGFIGDRAIIDEINALTSAADSDFLTEIAARAVEVKRIVVEEDERDTGSRQLLNFGHTLAHAIEKLSDYRISHGHAVAMGMVIVSSAADALEWSEESCSDSIWTILTRFKFPLDCPYSARELTRAALADKKIRGNEITLVIPRIVGKCRLKTIPTDQLEEFISCGIQQLEQLKGKDI</sequence>
<dbReference type="Gene3D" id="3.40.50.1970">
    <property type="match status" value="1"/>
</dbReference>
<evidence type="ECO:0000259" key="21">
    <source>
        <dbReference type="Pfam" id="PF24621"/>
    </source>
</evidence>
<dbReference type="GO" id="GO:0009073">
    <property type="term" value="P:aromatic amino acid family biosynthetic process"/>
    <property type="evidence" value="ECO:0007669"/>
    <property type="project" value="UniProtKB-KW"/>
</dbReference>
<dbReference type="FunFam" id="3.40.50.1970:FF:000007">
    <property type="entry name" value="Pentafunctional AROM polypeptide"/>
    <property type="match status" value="1"/>
</dbReference>
<evidence type="ECO:0000313" key="23">
    <source>
        <dbReference type="Proteomes" id="UP000824130"/>
    </source>
</evidence>
<dbReference type="Pfam" id="PF24621">
    <property type="entry name" value="DHQS_C"/>
    <property type="match status" value="1"/>
</dbReference>
<keyword evidence="16" id="KW-0057">Aromatic amino acid biosynthesis</keyword>
<dbReference type="GO" id="GO:0008652">
    <property type="term" value="P:amino acid biosynthetic process"/>
    <property type="evidence" value="ECO:0007669"/>
    <property type="project" value="UniProtKB-KW"/>
</dbReference>
<evidence type="ECO:0000256" key="14">
    <source>
        <dbReference type="ARBA" id="ARBA00022833"/>
    </source>
</evidence>
<evidence type="ECO:0000256" key="15">
    <source>
        <dbReference type="ARBA" id="ARBA00023027"/>
    </source>
</evidence>
<dbReference type="PIRSF" id="PIRSF001455">
    <property type="entry name" value="DHQ_synth"/>
    <property type="match status" value="1"/>
</dbReference>
<accession>A0A9D1SUM2</accession>
<evidence type="ECO:0000256" key="9">
    <source>
        <dbReference type="ARBA" id="ARBA00017684"/>
    </source>
</evidence>
<dbReference type="Pfam" id="PF01761">
    <property type="entry name" value="DHQ_synthase"/>
    <property type="match status" value="1"/>
</dbReference>
<dbReference type="InterPro" id="IPR050071">
    <property type="entry name" value="Dehydroquinate_synthase"/>
</dbReference>
<keyword evidence="14" id="KW-0862">Zinc</keyword>
<comment type="subcellular location">
    <subcellularLocation>
        <location evidence="5">Cytoplasm</location>
    </subcellularLocation>
</comment>
<dbReference type="SUPFAM" id="SSF56796">
    <property type="entry name" value="Dehydroquinate synthase-like"/>
    <property type="match status" value="1"/>
</dbReference>
<keyword evidence="17 22" id="KW-0456">Lyase</keyword>
<comment type="cofactor">
    <cofactor evidence="3">
        <name>Co(2+)</name>
        <dbReference type="ChEBI" id="CHEBI:48828"/>
    </cofactor>
</comment>
<evidence type="ECO:0000256" key="1">
    <source>
        <dbReference type="ARBA" id="ARBA00001393"/>
    </source>
</evidence>
<dbReference type="GO" id="GO:0003856">
    <property type="term" value="F:3-dehydroquinate synthase activity"/>
    <property type="evidence" value="ECO:0007669"/>
    <property type="project" value="UniProtKB-UniRule"/>
</dbReference>
<evidence type="ECO:0000259" key="20">
    <source>
        <dbReference type="Pfam" id="PF01761"/>
    </source>
</evidence>
<reference evidence="22" key="2">
    <citation type="journal article" date="2021" name="PeerJ">
        <title>Extensive microbial diversity within the chicken gut microbiome revealed by metagenomics and culture.</title>
        <authorList>
            <person name="Gilroy R."/>
            <person name="Ravi A."/>
            <person name="Getino M."/>
            <person name="Pursley I."/>
            <person name="Horton D.L."/>
            <person name="Alikhan N.F."/>
            <person name="Baker D."/>
            <person name="Gharbi K."/>
            <person name="Hall N."/>
            <person name="Watson M."/>
            <person name="Adriaenssens E.M."/>
            <person name="Foster-Nyarko E."/>
            <person name="Jarju S."/>
            <person name="Secka A."/>
            <person name="Antonio M."/>
            <person name="Oren A."/>
            <person name="Chaudhuri R.R."/>
            <person name="La Ragione R."/>
            <person name="Hildebrand F."/>
            <person name="Pallen M.J."/>
        </authorList>
    </citation>
    <scope>NUCLEOTIDE SEQUENCE</scope>
    <source>
        <strain evidence="22">ChiSjej4B22-8349</strain>
    </source>
</reference>
<evidence type="ECO:0000256" key="3">
    <source>
        <dbReference type="ARBA" id="ARBA00001941"/>
    </source>
</evidence>
<feature type="domain" description="3-dehydroquinate synthase N-terminal" evidence="20">
    <location>
        <begin position="73"/>
        <end position="182"/>
    </location>
</feature>
<organism evidence="22 23">
    <name type="scientific">Candidatus Allocopromorpha excrementipullorum</name>
    <dbReference type="NCBI Taxonomy" id="2840743"/>
    <lineage>
        <taxon>Bacteria</taxon>
        <taxon>Bacillati</taxon>
        <taxon>Bacillota</taxon>
        <taxon>Clostridia</taxon>
        <taxon>Eubacteriales</taxon>
        <taxon>Eubacteriaceae</taxon>
        <taxon>Eubacteriaceae incertae sedis</taxon>
        <taxon>Candidatus Allocopromorpha</taxon>
    </lineage>
</organism>
<evidence type="ECO:0000256" key="18">
    <source>
        <dbReference type="ARBA" id="ARBA00023285"/>
    </source>
</evidence>
<dbReference type="NCBIfam" id="TIGR01357">
    <property type="entry name" value="aroB"/>
    <property type="match status" value="1"/>
</dbReference>
<evidence type="ECO:0000256" key="5">
    <source>
        <dbReference type="ARBA" id="ARBA00004496"/>
    </source>
</evidence>
<evidence type="ECO:0000256" key="19">
    <source>
        <dbReference type="NCBIfam" id="TIGR01357"/>
    </source>
</evidence>
<keyword evidence="11" id="KW-0028">Amino-acid biosynthesis</keyword>
<comment type="caution">
    <text evidence="22">The sequence shown here is derived from an EMBL/GenBank/DDBJ whole genome shotgun (WGS) entry which is preliminary data.</text>
</comment>
<keyword evidence="18" id="KW-0170">Cobalt</keyword>
<evidence type="ECO:0000256" key="13">
    <source>
        <dbReference type="ARBA" id="ARBA00022741"/>
    </source>
</evidence>
<dbReference type="GO" id="GO:0009423">
    <property type="term" value="P:chorismate biosynthetic process"/>
    <property type="evidence" value="ECO:0007669"/>
    <property type="project" value="UniProtKB-UniRule"/>
</dbReference>